<evidence type="ECO:0000313" key="3">
    <source>
        <dbReference type="Proteomes" id="UP000609726"/>
    </source>
</evidence>
<dbReference type="InterPro" id="IPR005569">
    <property type="entry name" value="Arc_DNA-bd_dom"/>
</dbReference>
<accession>A0ABX0P2X6</accession>
<feature type="domain" description="Arc-like DNA binding" evidence="1">
    <location>
        <begin position="9"/>
        <end position="40"/>
    </location>
</feature>
<comment type="caution">
    <text evidence="2">The sequence shown here is derived from an EMBL/GenBank/DDBJ whole genome shotgun (WGS) entry which is preliminary data.</text>
</comment>
<keyword evidence="3" id="KW-1185">Reference proteome</keyword>
<keyword evidence="2" id="KW-0238">DNA-binding</keyword>
<dbReference type="GO" id="GO:0003677">
    <property type="term" value="F:DNA binding"/>
    <property type="evidence" value="ECO:0007669"/>
    <property type="project" value="UniProtKB-KW"/>
</dbReference>
<dbReference type="SUPFAM" id="SSF47598">
    <property type="entry name" value="Ribbon-helix-helix"/>
    <property type="match status" value="1"/>
</dbReference>
<proteinExistence type="predicted"/>
<evidence type="ECO:0000313" key="2">
    <source>
        <dbReference type="EMBL" id="NHZ93622.1"/>
    </source>
</evidence>
<evidence type="ECO:0000259" key="1">
    <source>
        <dbReference type="Pfam" id="PF03869"/>
    </source>
</evidence>
<dbReference type="Pfam" id="PF03869">
    <property type="entry name" value="Arc"/>
    <property type="match status" value="1"/>
</dbReference>
<protein>
    <submittedName>
        <fullName evidence="2">Arc family DNA-binding protein</fullName>
    </submittedName>
</protein>
<dbReference type="RefSeq" id="WP_166882307.1">
    <property type="nucleotide sequence ID" value="NZ_WHJH01000082.1"/>
</dbReference>
<dbReference type="InterPro" id="IPR013321">
    <property type="entry name" value="Arc_rbn_hlx_hlx"/>
</dbReference>
<dbReference type="Proteomes" id="UP000609726">
    <property type="component" value="Unassembled WGS sequence"/>
</dbReference>
<sequence>MVSQPAGYPLRMPSELREWFSAEATKNGRSLNSELVHCLAEIRARSAQPAAATQQSRT</sequence>
<dbReference type="Gene3D" id="1.10.1220.10">
    <property type="entry name" value="Met repressor-like"/>
    <property type="match status" value="1"/>
</dbReference>
<name>A0ABX0P2X6_9BURK</name>
<reference evidence="2 3" key="1">
    <citation type="submission" date="2019-10" db="EMBL/GenBank/DDBJ databases">
        <title>Taxonomy of Antarctic Massilia spp.: description of Massilia rubra sp. nov., Massilia aquatica sp. nov., Massilia mucilaginosa sp. nov., Massilia frigida sp. nov. isolated from streams, lakes and regoliths.</title>
        <authorList>
            <person name="Holochova P."/>
            <person name="Sedlacek I."/>
            <person name="Kralova S."/>
            <person name="Maslanova I."/>
            <person name="Busse H.-J."/>
            <person name="Stankova E."/>
            <person name="Vrbovska V."/>
            <person name="Kovarovic V."/>
            <person name="Bartak M."/>
            <person name="Svec P."/>
            <person name="Pantucek R."/>
        </authorList>
    </citation>
    <scope>NUCLEOTIDE SEQUENCE [LARGE SCALE GENOMIC DNA]</scope>
    <source>
        <strain evidence="2 3">CCM 8733</strain>
    </source>
</reference>
<dbReference type="InterPro" id="IPR010985">
    <property type="entry name" value="Ribbon_hlx_hlx"/>
</dbReference>
<dbReference type="EMBL" id="WHJH01000082">
    <property type="protein sequence ID" value="NHZ93622.1"/>
    <property type="molecule type" value="Genomic_DNA"/>
</dbReference>
<organism evidence="2 3">
    <name type="scientific">Massilia mucilaginosa</name>
    <dbReference type="NCBI Taxonomy" id="2609282"/>
    <lineage>
        <taxon>Bacteria</taxon>
        <taxon>Pseudomonadati</taxon>
        <taxon>Pseudomonadota</taxon>
        <taxon>Betaproteobacteria</taxon>
        <taxon>Burkholderiales</taxon>
        <taxon>Oxalobacteraceae</taxon>
        <taxon>Telluria group</taxon>
        <taxon>Massilia</taxon>
    </lineage>
</organism>
<gene>
    <name evidence="2" type="ORF">F2P45_32180</name>
</gene>